<dbReference type="EMBL" id="LUTU01000022">
    <property type="protein sequence ID" value="OAJ66096.1"/>
    <property type="molecule type" value="Genomic_DNA"/>
</dbReference>
<reference evidence="1 2" key="1">
    <citation type="submission" date="2016-03" db="EMBL/GenBank/DDBJ databases">
        <title>Draft genome sequence of Gluconobacter cerinus strain CECT 9110.</title>
        <authorList>
            <person name="Sainz F."/>
            <person name="Mas A."/>
            <person name="Torija M.J."/>
        </authorList>
    </citation>
    <scope>NUCLEOTIDE SEQUENCE [LARGE SCALE GENOMIC DNA]</scope>
    <source>
        <strain evidence="1 2">CECT 9110</strain>
    </source>
</reference>
<comment type="caution">
    <text evidence="1">The sequence shown here is derived from an EMBL/GenBank/DDBJ whole genome shotgun (WGS) entry which is preliminary data.</text>
</comment>
<evidence type="ECO:0000313" key="1">
    <source>
        <dbReference type="EMBL" id="OAJ66096.1"/>
    </source>
</evidence>
<proteinExistence type="predicted"/>
<dbReference type="Proteomes" id="UP000077786">
    <property type="component" value="Unassembled WGS sequence"/>
</dbReference>
<sequence length="161" mass="17096">MPDHTEPRRLPGIGEQVDTVPAIERNGEPAPFQDTVHLVEGGPEPACIVVVAHLPPVPALIVHKVRRVGQDEIHRIARECAHQPHAVTAKDGIAEIGCRGRVAGHGLCPLFREEQPPLFLCLAASNGVATARATDGEGYLPVCTERSGGRSGTPHRAASAR</sequence>
<dbReference type="AlphaFoldDB" id="A0A1B6VFW8"/>
<protein>
    <submittedName>
        <fullName evidence="1">Uncharacterized protein</fullName>
    </submittedName>
</protein>
<organism evidence="1 2">
    <name type="scientific">Gluconobacter cerinus</name>
    <dbReference type="NCBI Taxonomy" id="38307"/>
    <lineage>
        <taxon>Bacteria</taxon>
        <taxon>Pseudomonadati</taxon>
        <taxon>Pseudomonadota</taxon>
        <taxon>Alphaproteobacteria</taxon>
        <taxon>Acetobacterales</taxon>
        <taxon>Acetobacteraceae</taxon>
        <taxon>Gluconobacter</taxon>
    </lineage>
</organism>
<gene>
    <name evidence="1" type="ORF">A0123_03280</name>
</gene>
<evidence type="ECO:0000313" key="2">
    <source>
        <dbReference type="Proteomes" id="UP000077786"/>
    </source>
</evidence>
<name>A0A1B6VFW8_9PROT</name>
<accession>A0A1B6VFW8</accession>